<keyword evidence="9 11" id="KW-0408">Iron</keyword>
<dbReference type="PANTHER" id="PTHR31528">
    <property type="entry name" value="4-AMINO-5-HYDROXYMETHYL-2-METHYLPYRIMIDINE PHOSPHATE SYNTHASE THI11-RELATED"/>
    <property type="match status" value="1"/>
</dbReference>
<keyword evidence="6" id="KW-0479">Metal-binding</keyword>
<sequence length="353" mass="39106">MGLKTDKVSFLLNWKATPYHIAVFLAQKQGLFQKEGIEVAILEPNDPSDVTDMIGSGNVDLGAKAMIHSIAAKAKGYDVTAIGSLMQEPFTGVIYLKGSGIDGTFQSLKGKRVGYVGHFGKIQLDELTGHFGMSPDDYTAVRTGMHMVDAIKRGEIDAGIGIESVNQVELEEWLKEQGRDPTDVQMMRIDTLAELGCCCFCSILILANDEFLARAPEKARAFLRAVKGASDQLFANPQKAWEEYKRFKPEMNTALNERIFERCFVYMSTDAANVPRDWTKVTNYSKRLGIVPQDFKPNYTNDFLSWTPDDPQDERAEEKQLEIAQIQKDVAAGKRSALKNGVPLPVVQLAAAS</sequence>
<evidence type="ECO:0000256" key="6">
    <source>
        <dbReference type="ARBA" id="ARBA00022723"/>
    </source>
</evidence>
<evidence type="ECO:0000259" key="12">
    <source>
        <dbReference type="Pfam" id="PF09084"/>
    </source>
</evidence>
<feature type="domain" description="SsuA/THI5-like" evidence="12">
    <location>
        <begin position="18"/>
        <end position="240"/>
    </location>
</feature>
<evidence type="ECO:0000256" key="10">
    <source>
        <dbReference type="ARBA" id="ARBA00048179"/>
    </source>
</evidence>
<keyword evidence="14" id="KW-1185">Reference proteome</keyword>
<name>A0A0P1BD05_9BASI</name>
<dbReference type="GO" id="GO:0046872">
    <property type="term" value="F:metal ion binding"/>
    <property type="evidence" value="ECO:0007669"/>
    <property type="project" value="UniProtKB-KW"/>
</dbReference>
<comment type="cofactor">
    <cofactor evidence="11">
        <name>Fe cation</name>
        <dbReference type="ChEBI" id="CHEBI:24875"/>
    </cofactor>
</comment>
<dbReference type="GO" id="GO:0009229">
    <property type="term" value="P:thiamine diphosphate biosynthetic process"/>
    <property type="evidence" value="ECO:0007669"/>
    <property type="project" value="UniProtKB-UniRule"/>
</dbReference>
<dbReference type="InterPro" id="IPR027939">
    <property type="entry name" value="NMT1/THI5"/>
</dbReference>
<dbReference type="InterPro" id="IPR015168">
    <property type="entry name" value="SsuA/THI5"/>
</dbReference>
<comment type="catalytic activity">
    <reaction evidence="10">
        <text>N(6)-(pyridoxal phosphate)-L-lysyl-[4-amino-5-hydroxymethyl-2-methylpyrimidine phosphate synthase] + L-histidyl-[4-amino-5-hydroxymethyl-2-methylpyrimidine phosphate synthase] + 2 Fe(3+) + 4 H2O = L-lysyl-[4-amino-5-hydroxymethyl-2-methylpyrimidine phosphate synthase] + (2S)-2-amino-5-hydroxy-4-oxopentanoyl-[4-amino-5-hydroxymethyl-2-methylpyrimidine phosphate synthase] + 4-amino-2-methyl-5-(phosphooxymethyl)pyrimidine + 3-oxopropanoate + 2 Fe(2+) + 2 H(+)</text>
        <dbReference type="Rhea" id="RHEA:65756"/>
        <dbReference type="Rhea" id="RHEA-COMP:16892"/>
        <dbReference type="Rhea" id="RHEA-COMP:16893"/>
        <dbReference type="Rhea" id="RHEA-COMP:16894"/>
        <dbReference type="Rhea" id="RHEA-COMP:16895"/>
        <dbReference type="ChEBI" id="CHEBI:15377"/>
        <dbReference type="ChEBI" id="CHEBI:15378"/>
        <dbReference type="ChEBI" id="CHEBI:29033"/>
        <dbReference type="ChEBI" id="CHEBI:29034"/>
        <dbReference type="ChEBI" id="CHEBI:29969"/>
        <dbReference type="ChEBI" id="CHEBI:29979"/>
        <dbReference type="ChEBI" id="CHEBI:33190"/>
        <dbReference type="ChEBI" id="CHEBI:58354"/>
        <dbReference type="ChEBI" id="CHEBI:143915"/>
        <dbReference type="ChEBI" id="CHEBI:157692"/>
    </reaction>
    <physiologicalReaction direction="left-to-right" evidence="10">
        <dbReference type="Rhea" id="RHEA:65757"/>
    </physiologicalReaction>
</comment>
<evidence type="ECO:0000313" key="13">
    <source>
        <dbReference type="EMBL" id="CEH13903.1"/>
    </source>
</evidence>
<dbReference type="OrthoDB" id="434407at2759"/>
<dbReference type="EMBL" id="CCYA01000233">
    <property type="protein sequence ID" value="CEH13903.1"/>
    <property type="molecule type" value="Genomic_DNA"/>
</dbReference>
<dbReference type="UniPathway" id="UPA00060"/>
<evidence type="ECO:0000256" key="4">
    <source>
        <dbReference type="ARBA" id="ARBA00011738"/>
    </source>
</evidence>
<dbReference type="SUPFAM" id="SSF53850">
    <property type="entry name" value="Periplasmic binding protein-like II"/>
    <property type="match status" value="1"/>
</dbReference>
<comment type="function">
    <text evidence="1 11">Responsible for the formation of the pyrimidine heterocycle in the thiamine biosynthesis pathway. Catalyzes the formation of hydroxymethylpyrimidine phosphate (HMP-P) from histidine and pyridoxal phosphate (PLP). The protein uses PLP and the active site histidine to form HMP-P, generating an inactive enzyme. The enzyme can only undergo a single turnover, which suggests it is a suicide enzyme.</text>
</comment>
<evidence type="ECO:0000256" key="3">
    <source>
        <dbReference type="ARBA" id="ARBA00009406"/>
    </source>
</evidence>
<evidence type="ECO:0000256" key="1">
    <source>
        <dbReference type="ARBA" id="ARBA00003469"/>
    </source>
</evidence>
<evidence type="ECO:0000256" key="5">
    <source>
        <dbReference type="ARBA" id="ARBA00022679"/>
    </source>
</evidence>
<dbReference type="GO" id="GO:0009228">
    <property type="term" value="P:thiamine biosynthetic process"/>
    <property type="evidence" value="ECO:0007669"/>
    <property type="project" value="UniProtKB-UniRule"/>
</dbReference>
<keyword evidence="7 11" id="KW-0663">Pyridoxal phosphate</keyword>
<dbReference type="PANTHER" id="PTHR31528:SF1">
    <property type="entry name" value="4-AMINO-5-HYDROXYMETHYL-2-METHYLPYRIMIDINE PHOSPHATE SYNTHASE THI11-RELATED"/>
    <property type="match status" value="1"/>
</dbReference>
<keyword evidence="5" id="KW-0808">Transferase</keyword>
<protein>
    <recommendedName>
        <fullName evidence="11">4-amino-5-hydroxymethyl-2-methylpyrimidine phosphate synthase</fullName>
        <shortName evidence="11">HMP-P synthase</shortName>
        <shortName evidence="11">Hydroxymethylpyrimidine phosphate synthase</shortName>
    </recommendedName>
</protein>
<evidence type="ECO:0000256" key="11">
    <source>
        <dbReference type="RuleBase" id="RU367015"/>
    </source>
</evidence>
<organism evidence="13 14">
    <name type="scientific">Ceraceosorus bombacis</name>
    <dbReference type="NCBI Taxonomy" id="401625"/>
    <lineage>
        <taxon>Eukaryota</taxon>
        <taxon>Fungi</taxon>
        <taxon>Dikarya</taxon>
        <taxon>Basidiomycota</taxon>
        <taxon>Ustilaginomycotina</taxon>
        <taxon>Exobasidiomycetes</taxon>
        <taxon>Ceraceosorales</taxon>
        <taxon>Ceraceosoraceae</taxon>
        <taxon>Ceraceosorus</taxon>
    </lineage>
</organism>
<comment type="subunit">
    <text evidence="4 11">Homodimer.</text>
</comment>
<dbReference type="Pfam" id="PF09084">
    <property type="entry name" value="NMT1"/>
    <property type="match status" value="1"/>
</dbReference>
<accession>A0A0P1BD05</accession>
<evidence type="ECO:0000256" key="9">
    <source>
        <dbReference type="ARBA" id="ARBA00023004"/>
    </source>
</evidence>
<keyword evidence="8 11" id="KW-0784">Thiamine biosynthesis</keyword>
<proteinExistence type="inferred from homology"/>
<dbReference type="GO" id="GO:0016740">
    <property type="term" value="F:transferase activity"/>
    <property type="evidence" value="ECO:0007669"/>
    <property type="project" value="UniProtKB-KW"/>
</dbReference>
<dbReference type="AlphaFoldDB" id="A0A0P1BD05"/>
<evidence type="ECO:0000256" key="7">
    <source>
        <dbReference type="ARBA" id="ARBA00022898"/>
    </source>
</evidence>
<evidence type="ECO:0000256" key="8">
    <source>
        <dbReference type="ARBA" id="ARBA00022977"/>
    </source>
</evidence>
<comment type="pathway">
    <text evidence="2 11">Cofactor biosynthesis; thiamine diphosphate biosynthesis.</text>
</comment>
<dbReference type="Proteomes" id="UP000054845">
    <property type="component" value="Unassembled WGS sequence"/>
</dbReference>
<reference evidence="13 14" key="1">
    <citation type="submission" date="2014-09" db="EMBL/GenBank/DDBJ databases">
        <authorList>
            <person name="Magalhaes I.L.F."/>
            <person name="Oliveira U."/>
            <person name="Santos F.R."/>
            <person name="Vidigal T.H.D.A."/>
            <person name="Brescovit A.D."/>
            <person name="Santos A.J."/>
        </authorList>
    </citation>
    <scope>NUCLEOTIDE SEQUENCE [LARGE SCALE GENOMIC DNA]</scope>
</reference>
<dbReference type="Gene3D" id="3.40.190.10">
    <property type="entry name" value="Periplasmic binding protein-like II"/>
    <property type="match status" value="2"/>
</dbReference>
<evidence type="ECO:0000313" key="14">
    <source>
        <dbReference type="Proteomes" id="UP000054845"/>
    </source>
</evidence>
<dbReference type="STRING" id="401625.A0A0P1BD05"/>
<evidence type="ECO:0000256" key="2">
    <source>
        <dbReference type="ARBA" id="ARBA00004948"/>
    </source>
</evidence>
<dbReference type="CDD" id="cd13650">
    <property type="entry name" value="PBP2_THI5"/>
    <property type="match status" value="1"/>
</dbReference>
<comment type="similarity">
    <text evidence="3 11">Belongs to the NMT1/THI5 family.</text>
</comment>